<dbReference type="Gene3D" id="1.20.1270.60">
    <property type="entry name" value="Arfaptin homology (AH) domain/BAR domain"/>
    <property type="match status" value="1"/>
</dbReference>
<keyword evidence="1" id="KW-0343">GTPase activation</keyword>
<dbReference type="Proteomes" id="UP001148018">
    <property type="component" value="Unassembled WGS sequence"/>
</dbReference>
<evidence type="ECO:0000256" key="2">
    <source>
        <dbReference type="ARBA" id="ARBA00023054"/>
    </source>
</evidence>
<evidence type="ECO:0000313" key="6">
    <source>
        <dbReference type="EMBL" id="KAJ3611607.1"/>
    </source>
</evidence>
<dbReference type="GO" id="GO:0005737">
    <property type="term" value="C:cytoplasm"/>
    <property type="evidence" value="ECO:0007669"/>
    <property type="project" value="TreeGrafter"/>
</dbReference>
<name>A0A9Q0ISI6_9TELE</name>
<dbReference type="PANTHER" id="PTHR15228:SF7">
    <property type="entry name" value="RHO GTPASE-ACTIVATING PROTEIN 29"/>
    <property type="match status" value="1"/>
</dbReference>
<dbReference type="AlphaFoldDB" id="A0A9Q0ISI6"/>
<evidence type="ECO:0000313" key="7">
    <source>
        <dbReference type="Proteomes" id="UP001148018"/>
    </source>
</evidence>
<feature type="region of interest" description="Disordered" evidence="4">
    <location>
        <begin position="1"/>
        <end position="35"/>
    </location>
</feature>
<dbReference type="PROSITE" id="PS51741">
    <property type="entry name" value="F_BAR"/>
    <property type="match status" value="1"/>
</dbReference>
<evidence type="ECO:0000256" key="3">
    <source>
        <dbReference type="PROSITE-ProRule" id="PRU01077"/>
    </source>
</evidence>
<evidence type="ECO:0000259" key="5">
    <source>
        <dbReference type="PROSITE" id="PS51741"/>
    </source>
</evidence>
<dbReference type="InterPro" id="IPR027267">
    <property type="entry name" value="AH/BAR_dom_sf"/>
</dbReference>
<dbReference type="SUPFAM" id="SSF103657">
    <property type="entry name" value="BAR/IMD domain-like"/>
    <property type="match status" value="1"/>
</dbReference>
<evidence type="ECO:0000256" key="1">
    <source>
        <dbReference type="ARBA" id="ARBA00022468"/>
    </source>
</evidence>
<feature type="domain" description="F-BAR" evidence="5">
    <location>
        <begin position="28"/>
        <end position="223"/>
    </location>
</feature>
<sequence length="223" mass="25434">MVDVFPGVDPSPLVTLTGPSPPSSARPGEADDTLQRSDAGVDSALLYAKAWSKYTKELLAWVDRRLAMDIECAKSYAKMAESAKNLACQQEFMAFREIYVSAFKNDMEYSQLLLHTAAVLQSNKFTQPLQARKCELDKLRKEVKEQWQREQKRMLDSRHTSLRWRLRPFVPCTALLLPRHRNFTWAVPVFFAASPCPRHSVVDELVCFAVIPIEATPSFRLGW</sequence>
<reference evidence="6" key="1">
    <citation type="submission" date="2022-07" db="EMBL/GenBank/DDBJ databases">
        <title>Chromosome-level genome of Muraenolepis orangiensis.</title>
        <authorList>
            <person name="Kim J."/>
        </authorList>
    </citation>
    <scope>NUCLEOTIDE SEQUENCE</scope>
    <source>
        <strain evidence="6">KU_S4_2022</strain>
        <tissue evidence="6">Muscle</tissue>
    </source>
</reference>
<dbReference type="GO" id="GO:0051056">
    <property type="term" value="P:regulation of small GTPase mediated signal transduction"/>
    <property type="evidence" value="ECO:0007669"/>
    <property type="project" value="UniProtKB-ARBA"/>
</dbReference>
<proteinExistence type="predicted"/>
<dbReference type="InterPro" id="IPR031160">
    <property type="entry name" value="F_BAR_dom"/>
</dbReference>
<dbReference type="Pfam" id="PF22699">
    <property type="entry name" value="GMIP-like_FCH"/>
    <property type="match status" value="1"/>
</dbReference>
<dbReference type="PANTHER" id="PTHR15228">
    <property type="entry name" value="SPERMATHECAL PHYSIOLOGY VARIANT"/>
    <property type="match status" value="1"/>
</dbReference>
<dbReference type="EMBL" id="JANIIK010000037">
    <property type="protein sequence ID" value="KAJ3611607.1"/>
    <property type="molecule type" value="Genomic_DNA"/>
</dbReference>
<dbReference type="OrthoDB" id="79452at2759"/>
<gene>
    <name evidence="6" type="ORF">NHX12_021622</name>
</gene>
<evidence type="ECO:0000256" key="4">
    <source>
        <dbReference type="SAM" id="MobiDB-lite"/>
    </source>
</evidence>
<protein>
    <recommendedName>
        <fullName evidence="5">F-BAR domain-containing protein</fullName>
    </recommendedName>
</protein>
<dbReference type="GO" id="GO:0005096">
    <property type="term" value="F:GTPase activator activity"/>
    <property type="evidence" value="ECO:0007669"/>
    <property type="project" value="UniProtKB-KW"/>
</dbReference>
<keyword evidence="7" id="KW-1185">Reference proteome</keyword>
<dbReference type="InterPro" id="IPR051025">
    <property type="entry name" value="RhoGAP"/>
</dbReference>
<accession>A0A9Q0ISI6</accession>
<organism evidence="6 7">
    <name type="scientific">Muraenolepis orangiensis</name>
    <name type="common">Patagonian moray cod</name>
    <dbReference type="NCBI Taxonomy" id="630683"/>
    <lineage>
        <taxon>Eukaryota</taxon>
        <taxon>Metazoa</taxon>
        <taxon>Chordata</taxon>
        <taxon>Craniata</taxon>
        <taxon>Vertebrata</taxon>
        <taxon>Euteleostomi</taxon>
        <taxon>Actinopterygii</taxon>
        <taxon>Neopterygii</taxon>
        <taxon>Teleostei</taxon>
        <taxon>Neoteleostei</taxon>
        <taxon>Acanthomorphata</taxon>
        <taxon>Zeiogadaria</taxon>
        <taxon>Gadariae</taxon>
        <taxon>Gadiformes</taxon>
        <taxon>Muraenolepidoidei</taxon>
        <taxon>Muraenolepididae</taxon>
        <taxon>Muraenolepis</taxon>
    </lineage>
</organism>
<keyword evidence="2 3" id="KW-0175">Coiled coil</keyword>
<dbReference type="InterPro" id="IPR054713">
    <property type="entry name" value="GMIP/FCHO2-like_FCH"/>
</dbReference>
<comment type="caution">
    <text evidence="6">The sequence shown here is derived from an EMBL/GenBank/DDBJ whole genome shotgun (WGS) entry which is preliminary data.</text>
</comment>